<evidence type="ECO:0000259" key="1">
    <source>
        <dbReference type="Pfam" id="PF14792"/>
    </source>
</evidence>
<dbReference type="Gene3D" id="3.30.460.10">
    <property type="entry name" value="Beta Polymerase, domain 2"/>
    <property type="match status" value="1"/>
</dbReference>
<keyword evidence="3" id="KW-1185">Reference proteome</keyword>
<sequence length="107" mass="12056">KKNSPSSCFFRLSLPLACDSRNTFVVPELKRFRHATDVDSRNAFVVPELRRFRHAADVLETPSSFRSRDSFGIAADVYAKSRHQGSYRRGKATCGDLDIVITHPDGQ</sequence>
<reference evidence="2 3" key="1">
    <citation type="submission" date="2022-03" db="EMBL/GenBank/DDBJ databases">
        <authorList>
            <person name="Nunn A."/>
            <person name="Chopra R."/>
            <person name="Nunn A."/>
            <person name="Contreras Garrido A."/>
        </authorList>
    </citation>
    <scope>NUCLEOTIDE SEQUENCE [LARGE SCALE GENOMIC DNA]</scope>
</reference>
<organism evidence="2 3">
    <name type="scientific">Thlaspi arvense</name>
    <name type="common">Field penny-cress</name>
    <dbReference type="NCBI Taxonomy" id="13288"/>
    <lineage>
        <taxon>Eukaryota</taxon>
        <taxon>Viridiplantae</taxon>
        <taxon>Streptophyta</taxon>
        <taxon>Embryophyta</taxon>
        <taxon>Tracheophyta</taxon>
        <taxon>Spermatophyta</taxon>
        <taxon>Magnoliopsida</taxon>
        <taxon>eudicotyledons</taxon>
        <taxon>Gunneridae</taxon>
        <taxon>Pentapetalae</taxon>
        <taxon>rosids</taxon>
        <taxon>malvids</taxon>
        <taxon>Brassicales</taxon>
        <taxon>Brassicaceae</taxon>
        <taxon>Thlaspideae</taxon>
        <taxon>Thlaspi</taxon>
    </lineage>
</organism>
<dbReference type="SUPFAM" id="SSF81301">
    <property type="entry name" value="Nucleotidyltransferase"/>
    <property type="match status" value="1"/>
</dbReference>
<proteinExistence type="predicted"/>
<dbReference type="InterPro" id="IPR043519">
    <property type="entry name" value="NT_sf"/>
</dbReference>
<feature type="non-terminal residue" evidence="2">
    <location>
        <position position="1"/>
    </location>
</feature>
<dbReference type="GO" id="GO:0016779">
    <property type="term" value="F:nucleotidyltransferase activity"/>
    <property type="evidence" value="ECO:0007669"/>
    <property type="project" value="InterPro"/>
</dbReference>
<evidence type="ECO:0000313" key="2">
    <source>
        <dbReference type="EMBL" id="CAH2065402.1"/>
    </source>
</evidence>
<accession>A0AAU9SKM3</accession>
<dbReference type="Pfam" id="PF14792">
    <property type="entry name" value="DNA_pol_B_palm"/>
    <property type="match status" value="1"/>
</dbReference>
<dbReference type="Proteomes" id="UP000836841">
    <property type="component" value="Chromosome 5"/>
</dbReference>
<dbReference type="AlphaFoldDB" id="A0AAU9SKM3"/>
<dbReference type="InterPro" id="IPR019843">
    <property type="entry name" value="DNA_pol-X_BS"/>
</dbReference>
<feature type="domain" description="DNA polymerase beta palm" evidence="1">
    <location>
        <begin position="81"/>
        <end position="106"/>
    </location>
</feature>
<dbReference type="PROSITE" id="PS00522">
    <property type="entry name" value="DNA_POLYMERASE_X"/>
    <property type="match status" value="1"/>
</dbReference>
<gene>
    <name evidence="2" type="ORF">TAV2_LOCUS16936</name>
</gene>
<dbReference type="InterPro" id="IPR028207">
    <property type="entry name" value="DNA_pol_B_palm_palm"/>
</dbReference>
<evidence type="ECO:0000313" key="3">
    <source>
        <dbReference type="Proteomes" id="UP000836841"/>
    </source>
</evidence>
<name>A0AAU9SKM3_THLAR</name>
<dbReference type="EMBL" id="OU466861">
    <property type="protein sequence ID" value="CAH2065402.1"/>
    <property type="molecule type" value="Genomic_DNA"/>
</dbReference>
<protein>
    <recommendedName>
        <fullName evidence="1">DNA polymerase beta palm domain-containing protein</fullName>
    </recommendedName>
</protein>
<feature type="non-terminal residue" evidence="2">
    <location>
        <position position="107"/>
    </location>
</feature>